<accession>A0A0G3XCG1</accession>
<dbReference type="STRING" id="543877.AM2010_1981"/>
<dbReference type="Proteomes" id="UP000037643">
    <property type="component" value="Chromosome"/>
</dbReference>
<gene>
    <name evidence="1" type="ORF">AM2010_1981</name>
</gene>
<sequence>MPNILTNTVAAVAALLIVTVSMGAVITVPATDTAIAVAPLVA</sequence>
<dbReference type="PATRIC" id="fig|543877.4.peg.2012"/>
<keyword evidence="2" id="KW-1185">Reference proteome</keyword>
<organism evidence="1 2">
    <name type="scientific">Pelagerythrobacter marensis</name>
    <dbReference type="NCBI Taxonomy" id="543877"/>
    <lineage>
        <taxon>Bacteria</taxon>
        <taxon>Pseudomonadati</taxon>
        <taxon>Pseudomonadota</taxon>
        <taxon>Alphaproteobacteria</taxon>
        <taxon>Sphingomonadales</taxon>
        <taxon>Erythrobacteraceae</taxon>
        <taxon>Pelagerythrobacter</taxon>
    </lineage>
</organism>
<dbReference type="EMBL" id="CP011805">
    <property type="protein sequence ID" value="AKM08043.1"/>
    <property type="molecule type" value="Genomic_DNA"/>
</dbReference>
<dbReference type="AlphaFoldDB" id="A0A0G3XCG1"/>
<evidence type="ECO:0000313" key="2">
    <source>
        <dbReference type="Proteomes" id="UP000037643"/>
    </source>
</evidence>
<dbReference type="KEGG" id="amx:AM2010_1981"/>
<name>A0A0G3XCG1_9SPHN</name>
<dbReference type="RefSeq" id="WP_269084059.1">
    <property type="nucleotide sequence ID" value="NZ_CP011805.1"/>
</dbReference>
<proteinExistence type="predicted"/>
<reference evidence="1 2" key="1">
    <citation type="submission" date="2015-06" db="EMBL/GenBank/DDBJ databases">
        <authorList>
            <person name="Kim K.M."/>
        </authorList>
    </citation>
    <scope>NUCLEOTIDE SEQUENCE [LARGE SCALE GENOMIC DNA]</scope>
    <source>
        <strain evidence="1 2">KCTC 22370</strain>
    </source>
</reference>
<evidence type="ECO:0000313" key="1">
    <source>
        <dbReference type="EMBL" id="AKM08043.1"/>
    </source>
</evidence>
<protein>
    <submittedName>
        <fullName evidence="1">Uncharacterized protein</fullName>
    </submittedName>
</protein>